<dbReference type="Proteomes" id="UP000024942">
    <property type="component" value="Unassembled WGS sequence"/>
</dbReference>
<evidence type="ECO:0000259" key="2">
    <source>
        <dbReference type="Pfam" id="PF00188"/>
    </source>
</evidence>
<keyword evidence="1" id="KW-0732">Signal</keyword>
<evidence type="ECO:0000313" key="3">
    <source>
        <dbReference type="EMBL" id="KDA01613.1"/>
    </source>
</evidence>
<dbReference type="eggNOG" id="COG2340">
    <property type="taxonomic scope" value="Bacteria"/>
</dbReference>
<dbReference type="CDD" id="cd05379">
    <property type="entry name" value="CAP_bacterial"/>
    <property type="match status" value="1"/>
</dbReference>
<dbReference type="SUPFAM" id="SSF55797">
    <property type="entry name" value="PR-1-like"/>
    <property type="match status" value="1"/>
</dbReference>
<feature type="chain" id="PRO_5001573241" evidence="1">
    <location>
        <begin position="26"/>
        <end position="272"/>
    </location>
</feature>
<dbReference type="EMBL" id="ARYL01000024">
    <property type="protein sequence ID" value="KDA01613.1"/>
    <property type="molecule type" value="Genomic_DNA"/>
</dbReference>
<comment type="caution">
    <text evidence="3">The sequence shown here is derived from an EMBL/GenBank/DDBJ whole genome shotgun (WGS) entry which is preliminary data.</text>
</comment>
<dbReference type="PANTHER" id="PTHR31157:SF1">
    <property type="entry name" value="SCP DOMAIN-CONTAINING PROTEIN"/>
    <property type="match status" value="1"/>
</dbReference>
<dbReference type="InterPro" id="IPR035940">
    <property type="entry name" value="CAP_sf"/>
</dbReference>
<evidence type="ECO:0000313" key="4">
    <source>
        <dbReference type="Proteomes" id="UP000024942"/>
    </source>
</evidence>
<dbReference type="Gene3D" id="3.40.33.10">
    <property type="entry name" value="CAP"/>
    <property type="match status" value="1"/>
</dbReference>
<sequence>MLQSHYKYMSVSALAFAALAFPASAVSTCELADGLPLDPVAYNQEVAACYSTPTSIAKDARLEKSLIQATDAVRAANNEPALIPLASLEEAARIHAMDMAARNYAGHMDKEGRGHLERVRMLDRSVLIGAAGANIAILEGEGDADAVFKALRADPVNASNMTRDAFTHTGIGIAKANGRTYIVQLFARVDGHLESPLPVQVSGPADIKATFDEKGVQPVGWRLTTPEGETVARGYGANMTGTLAPGQQAYVTFDMARNTQEYALRGPLVVGR</sequence>
<dbReference type="Pfam" id="PF00188">
    <property type="entry name" value="CAP"/>
    <property type="match status" value="1"/>
</dbReference>
<dbReference type="STRING" id="1280953.HOC_14518"/>
<keyword evidence="4" id="KW-1185">Reference proteome</keyword>
<feature type="domain" description="SCP" evidence="2">
    <location>
        <begin position="69"/>
        <end position="186"/>
    </location>
</feature>
<dbReference type="InterPro" id="IPR014044">
    <property type="entry name" value="CAP_dom"/>
</dbReference>
<feature type="signal peptide" evidence="1">
    <location>
        <begin position="1"/>
        <end position="25"/>
    </location>
</feature>
<dbReference type="RefSeq" id="WP_035539813.1">
    <property type="nucleotide sequence ID" value="NZ_ARYL01000024.1"/>
</dbReference>
<dbReference type="AlphaFoldDB" id="A0A059G555"/>
<name>A0A059G555_9PROT</name>
<evidence type="ECO:0000256" key="1">
    <source>
        <dbReference type="SAM" id="SignalP"/>
    </source>
</evidence>
<dbReference type="OrthoDB" id="9811255at2"/>
<organism evidence="3 4">
    <name type="scientific">Hyphomonas oceanitis SCH89</name>
    <dbReference type="NCBI Taxonomy" id="1280953"/>
    <lineage>
        <taxon>Bacteria</taxon>
        <taxon>Pseudomonadati</taxon>
        <taxon>Pseudomonadota</taxon>
        <taxon>Alphaproteobacteria</taxon>
        <taxon>Hyphomonadales</taxon>
        <taxon>Hyphomonadaceae</taxon>
        <taxon>Hyphomonas</taxon>
    </lineage>
</organism>
<reference evidence="3 4" key="1">
    <citation type="journal article" date="2014" name="Antonie Van Leeuwenhoek">
        <title>Hyphomonas beringensis sp. nov. and Hyphomonas chukchiensis sp. nov., isolated from surface seawater of the Bering Sea and Chukchi Sea.</title>
        <authorList>
            <person name="Li C."/>
            <person name="Lai Q."/>
            <person name="Li G."/>
            <person name="Dong C."/>
            <person name="Wang J."/>
            <person name="Liao Y."/>
            <person name="Shao Z."/>
        </authorList>
    </citation>
    <scope>NUCLEOTIDE SEQUENCE [LARGE SCALE GENOMIC DNA]</scope>
    <source>
        <strain evidence="3 4">SCH89</strain>
    </source>
</reference>
<accession>A0A059G555</accession>
<dbReference type="PANTHER" id="PTHR31157">
    <property type="entry name" value="SCP DOMAIN-CONTAINING PROTEIN"/>
    <property type="match status" value="1"/>
</dbReference>
<gene>
    <name evidence="3" type="ORF">HOC_14518</name>
</gene>
<protein>
    <submittedName>
        <fullName evidence="3">SCP-like extracellular family protein</fullName>
    </submittedName>
</protein>
<proteinExistence type="predicted"/>
<dbReference type="PATRIC" id="fig|1280953.3.peg.2920"/>